<accession>A0ABY4YUJ9</accession>
<reference evidence="2" key="1">
    <citation type="submission" date="2022-06" db="EMBL/GenBank/DDBJ databases">
        <title>Ornithinimicrobium HY1793.</title>
        <authorList>
            <person name="Huang Y."/>
        </authorList>
    </citation>
    <scope>NUCLEOTIDE SEQUENCE</scope>
    <source>
        <strain evidence="2">HY1793</strain>
    </source>
</reference>
<organism evidence="2 3">
    <name type="scientific">Ornithinimicrobium faecis</name>
    <dbReference type="NCBI Taxonomy" id="2934158"/>
    <lineage>
        <taxon>Bacteria</taxon>
        <taxon>Bacillati</taxon>
        <taxon>Actinomycetota</taxon>
        <taxon>Actinomycetes</taxon>
        <taxon>Micrococcales</taxon>
        <taxon>Ornithinimicrobiaceae</taxon>
        <taxon>Ornithinimicrobium</taxon>
    </lineage>
</organism>
<feature type="compositionally biased region" description="Basic and acidic residues" evidence="1">
    <location>
        <begin position="184"/>
        <end position="194"/>
    </location>
</feature>
<keyword evidence="3" id="KW-1185">Reference proteome</keyword>
<evidence type="ECO:0000313" key="2">
    <source>
        <dbReference type="EMBL" id="USQ80425.1"/>
    </source>
</evidence>
<name>A0ABY4YUJ9_9MICO</name>
<protein>
    <recommendedName>
        <fullName evidence="4">HTH cro/C1-type domain-containing protein</fullName>
    </recommendedName>
</protein>
<dbReference type="SUPFAM" id="SSF47413">
    <property type="entry name" value="lambda repressor-like DNA-binding domains"/>
    <property type="match status" value="1"/>
</dbReference>
<proteinExistence type="predicted"/>
<sequence length="194" mass="21869">MEKVPSPHPAQRQGRRTGRTRTAEPPPTPSVQEQVGLALRADRRQREQSQRAYAAERDLSRDTLARVEVDASGMRLDAAIAFLEGTGYELVVQPVSSDGPDPWWDLTDVAARTRAGGRFPAHRKVKETPWGPLWWDYHERIGNRGFGPKPKWSAEGFTPPPGTRYGKIPTPAEDGGPRWPYTTRFERRLTDDTD</sequence>
<dbReference type="Proteomes" id="UP001056455">
    <property type="component" value="Chromosome"/>
</dbReference>
<dbReference type="RefSeq" id="WP_252593801.1">
    <property type="nucleotide sequence ID" value="NZ_CP099489.1"/>
</dbReference>
<evidence type="ECO:0000256" key="1">
    <source>
        <dbReference type="SAM" id="MobiDB-lite"/>
    </source>
</evidence>
<feature type="region of interest" description="Disordered" evidence="1">
    <location>
        <begin position="1"/>
        <end position="35"/>
    </location>
</feature>
<dbReference type="EMBL" id="CP099489">
    <property type="protein sequence ID" value="USQ80425.1"/>
    <property type="molecule type" value="Genomic_DNA"/>
</dbReference>
<evidence type="ECO:0008006" key="4">
    <source>
        <dbReference type="Google" id="ProtNLM"/>
    </source>
</evidence>
<evidence type="ECO:0000313" key="3">
    <source>
        <dbReference type="Proteomes" id="UP001056455"/>
    </source>
</evidence>
<dbReference type="InterPro" id="IPR010982">
    <property type="entry name" value="Lambda_DNA-bd_dom_sf"/>
</dbReference>
<feature type="region of interest" description="Disordered" evidence="1">
    <location>
        <begin position="148"/>
        <end position="194"/>
    </location>
</feature>
<gene>
    <name evidence="2" type="ORF">NF556_01795</name>
</gene>